<dbReference type="EMBL" id="AVOT02004566">
    <property type="protein sequence ID" value="MBW0476731.1"/>
    <property type="molecule type" value="Genomic_DNA"/>
</dbReference>
<dbReference type="InterPro" id="IPR008906">
    <property type="entry name" value="HATC_C_dom"/>
</dbReference>
<protein>
    <recommendedName>
        <fullName evidence="1">HAT C-terminal dimerisation domain-containing protein</fullName>
    </recommendedName>
</protein>
<name>A0A9Q3C1Q2_9BASI</name>
<dbReference type="Proteomes" id="UP000765509">
    <property type="component" value="Unassembled WGS sequence"/>
</dbReference>
<dbReference type="Pfam" id="PF05699">
    <property type="entry name" value="Dimer_Tnp_hAT"/>
    <property type="match status" value="1"/>
</dbReference>
<dbReference type="AlphaFoldDB" id="A0A9Q3C1Q2"/>
<evidence type="ECO:0000313" key="3">
    <source>
        <dbReference type="Proteomes" id="UP000765509"/>
    </source>
</evidence>
<gene>
    <name evidence="2" type="ORF">O181_016446</name>
</gene>
<comment type="caution">
    <text evidence="2">The sequence shown here is derived from an EMBL/GenBank/DDBJ whole genome shotgun (WGS) entry which is preliminary data.</text>
</comment>
<reference evidence="2" key="1">
    <citation type="submission" date="2021-03" db="EMBL/GenBank/DDBJ databases">
        <title>Draft genome sequence of rust myrtle Austropuccinia psidii MF-1, a brazilian biotype.</title>
        <authorList>
            <person name="Quecine M.C."/>
            <person name="Pachon D.M.R."/>
            <person name="Bonatelli M.L."/>
            <person name="Correr F.H."/>
            <person name="Franceschini L.M."/>
            <person name="Leite T.F."/>
            <person name="Margarido G.R.A."/>
            <person name="Almeida C.A."/>
            <person name="Ferrarezi J.A."/>
            <person name="Labate C.A."/>
        </authorList>
    </citation>
    <scope>NUCLEOTIDE SEQUENCE</scope>
    <source>
        <strain evidence="2">MF-1</strain>
    </source>
</reference>
<dbReference type="InterPro" id="IPR012337">
    <property type="entry name" value="RNaseH-like_sf"/>
</dbReference>
<dbReference type="PANTHER" id="PTHR47611">
    <property type="entry name" value="HAT DIMERISATION DOMAIN, C-TERMINAL"/>
    <property type="match status" value="1"/>
</dbReference>
<dbReference type="OrthoDB" id="2506934at2759"/>
<organism evidence="2 3">
    <name type="scientific">Austropuccinia psidii MF-1</name>
    <dbReference type="NCBI Taxonomy" id="1389203"/>
    <lineage>
        <taxon>Eukaryota</taxon>
        <taxon>Fungi</taxon>
        <taxon>Dikarya</taxon>
        <taxon>Basidiomycota</taxon>
        <taxon>Pucciniomycotina</taxon>
        <taxon>Pucciniomycetes</taxon>
        <taxon>Pucciniales</taxon>
        <taxon>Sphaerophragmiaceae</taxon>
        <taxon>Austropuccinia</taxon>
    </lineage>
</organism>
<dbReference type="PANTHER" id="PTHR47611:SF1">
    <property type="entry name" value="CCHC-TYPE DOMAIN-CONTAINING PROTEIN"/>
    <property type="match status" value="1"/>
</dbReference>
<dbReference type="SUPFAM" id="SSF53098">
    <property type="entry name" value="Ribonuclease H-like"/>
    <property type="match status" value="1"/>
</dbReference>
<evidence type="ECO:0000313" key="2">
    <source>
        <dbReference type="EMBL" id="MBW0476731.1"/>
    </source>
</evidence>
<proteinExistence type="predicted"/>
<sequence length="107" mass="11977">MYSSSSPAVGSLEDELNRFLVEPTEPKSTDVLVCWKARSKLFPTLGKMAQKYLSIPATSAPSERIFSIGRKILTYQRASLSPMHVEQLACIKDWAHIFGHLYSDSDV</sequence>
<accession>A0A9Q3C1Q2</accession>
<evidence type="ECO:0000259" key="1">
    <source>
        <dbReference type="Pfam" id="PF05699"/>
    </source>
</evidence>
<feature type="domain" description="HAT C-terminal dimerisation" evidence="1">
    <location>
        <begin position="15"/>
        <end position="94"/>
    </location>
</feature>
<dbReference type="GO" id="GO:0046983">
    <property type="term" value="F:protein dimerization activity"/>
    <property type="evidence" value="ECO:0007669"/>
    <property type="project" value="InterPro"/>
</dbReference>
<keyword evidence="3" id="KW-1185">Reference proteome</keyword>